<proteinExistence type="inferred from homology"/>
<evidence type="ECO:0000256" key="2">
    <source>
        <dbReference type="ARBA" id="ARBA00022801"/>
    </source>
</evidence>
<feature type="transmembrane region" description="Helical" evidence="5">
    <location>
        <begin position="29"/>
        <end position="49"/>
    </location>
</feature>
<keyword evidence="2 6" id="KW-0378">Hydrolase</keyword>
<reference evidence="6 7" key="1">
    <citation type="journal article" date="2016" name="Int. J. Syst. Evol. Microbiol.">
        <title>Proposal of Mucilaginibacter phyllosphaerae sp. nov. isolated from the phyllosphere of Galium album.</title>
        <authorList>
            <person name="Aydogan E.L."/>
            <person name="Busse H.J."/>
            <person name="Moser G."/>
            <person name="Muller C."/>
            <person name="Kampfer P."/>
            <person name="Glaeser S.P."/>
        </authorList>
    </citation>
    <scope>NUCLEOTIDE SEQUENCE [LARGE SCALE GENOMIC DNA]</scope>
    <source>
        <strain evidence="6 7">PP-F2FG21</strain>
    </source>
</reference>
<dbReference type="Pfam" id="PF01183">
    <property type="entry name" value="Glyco_hydro_25"/>
    <property type="match status" value="1"/>
</dbReference>
<dbReference type="PANTHER" id="PTHR34135:SF2">
    <property type="entry name" value="LYSOZYME"/>
    <property type="match status" value="1"/>
</dbReference>
<feature type="region of interest" description="Disordered" evidence="4">
    <location>
        <begin position="1"/>
        <end position="25"/>
    </location>
</feature>
<keyword evidence="5" id="KW-0812">Transmembrane</keyword>
<dbReference type="EMBL" id="SNQG01000004">
    <property type="protein sequence ID" value="TEW66131.1"/>
    <property type="molecule type" value="Genomic_DNA"/>
</dbReference>
<dbReference type="Gene3D" id="3.20.20.80">
    <property type="entry name" value="Glycosidases"/>
    <property type="match status" value="1"/>
</dbReference>
<evidence type="ECO:0000256" key="3">
    <source>
        <dbReference type="ARBA" id="ARBA00023295"/>
    </source>
</evidence>
<dbReference type="PROSITE" id="PS51904">
    <property type="entry name" value="GLYCOSYL_HYDROL_F25_2"/>
    <property type="match status" value="1"/>
</dbReference>
<protein>
    <submittedName>
        <fullName evidence="6">Glycoside hydrolase family 25 protein</fullName>
    </submittedName>
</protein>
<dbReference type="InterPro" id="IPR018077">
    <property type="entry name" value="Glyco_hydro_fam25_subgr"/>
</dbReference>
<dbReference type="PANTHER" id="PTHR34135">
    <property type="entry name" value="LYSOZYME"/>
    <property type="match status" value="1"/>
</dbReference>
<evidence type="ECO:0000313" key="7">
    <source>
        <dbReference type="Proteomes" id="UP000297248"/>
    </source>
</evidence>
<dbReference type="GO" id="GO:0003796">
    <property type="term" value="F:lysozyme activity"/>
    <property type="evidence" value="ECO:0007669"/>
    <property type="project" value="InterPro"/>
</dbReference>
<feature type="compositionally biased region" description="Low complexity" evidence="4">
    <location>
        <begin position="1"/>
        <end position="12"/>
    </location>
</feature>
<evidence type="ECO:0000256" key="1">
    <source>
        <dbReference type="ARBA" id="ARBA00010646"/>
    </source>
</evidence>
<dbReference type="GO" id="GO:0016052">
    <property type="term" value="P:carbohydrate catabolic process"/>
    <property type="evidence" value="ECO:0007669"/>
    <property type="project" value="TreeGrafter"/>
</dbReference>
<dbReference type="InterPro" id="IPR017853">
    <property type="entry name" value="GH"/>
</dbReference>
<dbReference type="OrthoDB" id="9798192at2"/>
<evidence type="ECO:0000256" key="4">
    <source>
        <dbReference type="SAM" id="MobiDB-lite"/>
    </source>
</evidence>
<dbReference type="GO" id="GO:0009253">
    <property type="term" value="P:peptidoglycan catabolic process"/>
    <property type="evidence" value="ECO:0007669"/>
    <property type="project" value="InterPro"/>
</dbReference>
<keyword evidence="5" id="KW-0472">Membrane</keyword>
<dbReference type="InterPro" id="IPR002053">
    <property type="entry name" value="Glyco_hydro_25"/>
</dbReference>
<dbReference type="Proteomes" id="UP000297248">
    <property type="component" value="Unassembled WGS sequence"/>
</dbReference>
<organism evidence="6 7">
    <name type="scientific">Mucilaginibacter phyllosphaerae</name>
    <dbReference type="NCBI Taxonomy" id="1812349"/>
    <lineage>
        <taxon>Bacteria</taxon>
        <taxon>Pseudomonadati</taxon>
        <taxon>Bacteroidota</taxon>
        <taxon>Sphingobacteriia</taxon>
        <taxon>Sphingobacteriales</taxon>
        <taxon>Sphingobacteriaceae</taxon>
        <taxon>Mucilaginibacter</taxon>
    </lineage>
</organism>
<evidence type="ECO:0000313" key="6">
    <source>
        <dbReference type="EMBL" id="TEW66131.1"/>
    </source>
</evidence>
<sequence length="288" mass="33240">MRVPVNKKNTSPPRKKTTPRKKKKAPSRVRYYVGLAALLLLLSPFYYGYIIKTASYTWRWVRDLGEDANYHTYSSFGIKIPSNYEVHGIDVSYAQGKINWQKVSRMEDDGVRIRFAFIKATEGLLTVDPYFKRNWKEAKKVGIPCGAYHFFRPKKSGLWQARFFVQNSSLQNGGLPPVADVERLDGKSPAAMRKELKDFLRYVENKTGETPIIYTGISFYNDYLAGYFDDYPLWIAHYNRQKLNVSAATNWKFWQHSETGHVNGIGHTVDFNVFKGDSLAFKRFVSAN</sequence>
<accession>A0A4Y8AC45</accession>
<dbReference type="SUPFAM" id="SSF51445">
    <property type="entry name" value="(Trans)glycosidases"/>
    <property type="match status" value="1"/>
</dbReference>
<name>A0A4Y8AC45_9SPHI</name>
<feature type="compositionally biased region" description="Basic residues" evidence="4">
    <location>
        <begin position="13"/>
        <end position="25"/>
    </location>
</feature>
<dbReference type="CDD" id="cd06524">
    <property type="entry name" value="GH25_YegX-like"/>
    <property type="match status" value="1"/>
</dbReference>
<keyword evidence="5" id="KW-1133">Transmembrane helix</keyword>
<gene>
    <name evidence="6" type="ORF">E2R65_11500</name>
</gene>
<dbReference type="AlphaFoldDB" id="A0A4Y8AC45"/>
<evidence type="ECO:0000256" key="5">
    <source>
        <dbReference type="SAM" id="Phobius"/>
    </source>
</evidence>
<comment type="caution">
    <text evidence="6">The sequence shown here is derived from an EMBL/GenBank/DDBJ whole genome shotgun (WGS) entry which is preliminary data.</text>
</comment>
<keyword evidence="3" id="KW-0326">Glycosidase</keyword>
<dbReference type="SMART" id="SM00641">
    <property type="entry name" value="Glyco_25"/>
    <property type="match status" value="1"/>
</dbReference>
<dbReference type="GO" id="GO:0016998">
    <property type="term" value="P:cell wall macromolecule catabolic process"/>
    <property type="evidence" value="ECO:0007669"/>
    <property type="project" value="InterPro"/>
</dbReference>
<comment type="similarity">
    <text evidence="1">Belongs to the glycosyl hydrolase 25 family.</text>
</comment>